<dbReference type="Pfam" id="PF14595">
    <property type="entry name" value="Thioredoxin_9"/>
    <property type="match status" value="1"/>
</dbReference>
<accession>G8LQD9</accession>
<dbReference type="Proteomes" id="UP000007838">
    <property type="component" value="Plasmid pEcWSU1_A"/>
</dbReference>
<dbReference type="EMBL" id="CP002887">
    <property type="protein sequence ID" value="AEW76035.1"/>
    <property type="molecule type" value="Genomic_DNA"/>
</dbReference>
<evidence type="ECO:0000313" key="2">
    <source>
        <dbReference type="Proteomes" id="UP000007838"/>
    </source>
</evidence>
<dbReference type="eggNOG" id="COG0526">
    <property type="taxonomic scope" value="Bacteria"/>
</dbReference>
<proteinExistence type="predicted"/>
<dbReference type="AlphaFoldDB" id="G8LQD9"/>
<name>G8LQD9_9ENTR</name>
<dbReference type="InterPro" id="IPR036249">
    <property type="entry name" value="Thioredoxin-like_sf"/>
</dbReference>
<evidence type="ECO:0008006" key="3">
    <source>
        <dbReference type="Google" id="ProtNLM"/>
    </source>
</evidence>
<dbReference type="KEGG" id="eec:EcWSU1_A061"/>
<dbReference type="Gene3D" id="3.40.30.10">
    <property type="entry name" value="Glutaredoxin"/>
    <property type="match status" value="1"/>
</dbReference>
<sequence length="189" mass="20696">MHETLAFINASFMCSRIPVPNKGKPMKDFKELLETASDYNEFVGSGSEEDRNALRHFEVLANKALPDDVISKLSQLPGSYSILVAAEMWCPDCHKNLPVIHAVAASAPAIRLGIVTRNKAEAVFKAHFGVEKVKIPFAVILDENATPLGQFIERPENATGKNGEVIESYKNGELLAETAREVTSIFPGK</sequence>
<reference evidence="1 2" key="1">
    <citation type="journal article" date="2011" name="Stand. Genomic Sci.">
        <title>Complete genome of the onion pathogen Enterobacter cloacae EcWSU1.</title>
        <authorList>
            <person name="Humann J.L."/>
            <person name="Wildung M."/>
            <person name="Cheng C.H."/>
            <person name="Lee T."/>
            <person name="Stewart J.E."/>
            <person name="Drew J.C."/>
            <person name="Triplett E.W."/>
            <person name="Main D."/>
            <person name="Schroeder B.K."/>
        </authorList>
    </citation>
    <scope>NUCLEOTIDE SEQUENCE [LARGE SCALE GENOMIC DNA]</scope>
    <source>
        <strain evidence="1 2">EcWSU1</strain>
        <plasmid evidence="1 2">pEcWSU1_A</plasmid>
    </source>
</reference>
<geneLocation type="plasmid" evidence="1 2">
    <name>pEcWSU1_A</name>
</geneLocation>
<evidence type="ECO:0000313" key="1">
    <source>
        <dbReference type="EMBL" id="AEW76035.1"/>
    </source>
</evidence>
<protein>
    <recommendedName>
        <fullName evidence="3">Thioredoxin domain-containing protein</fullName>
    </recommendedName>
</protein>
<organism evidence="1 2">
    <name type="scientific">Enterobacter ludwigii</name>
    <dbReference type="NCBI Taxonomy" id="299767"/>
    <lineage>
        <taxon>Bacteria</taxon>
        <taxon>Pseudomonadati</taxon>
        <taxon>Pseudomonadota</taxon>
        <taxon>Gammaproteobacteria</taxon>
        <taxon>Enterobacterales</taxon>
        <taxon>Enterobacteriaceae</taxon>
        <taxon>Enterobacter</taxon>
        <taxon>Enterobacter cloacae complex</taxon>
    </lineage>
</organism>
<dbReference type="SUPFAM" id="SSF52833">
    <property type="entry name" value="Thioredoxin-like"/>
    <property type="match status" value="1"/>
</dbReference>
<dbReference type="HOGENOM" id="CLU_133126_0_0_6"/>
<keyword evidence="1" id="KW-0614">Plasmid</keyword>
<gene>
    <name evidence="1" type="ORF">EcWSU1_A061</name>
</gene>